<evidence type="ECO:0008006" key="9">
    <source>
        <dbReference type="Google" id="ProtNLM"/>
    </source>
</evidence>
<gene>
    <name evidence="7" type="ORF">BDA96_02G082100</name>
</gene>
<dbReference type="InterPro" id="IPR016461">
    <property type="entry name" value="COMT-like"/>
</dbReference>
<dbReference type="GO" id="GO:0008171">
    <property type="term" value="F:O-methyltransferase activity"/>
    <property type="evidence" value="ECO:0007669"/>
    <property type="project" value="InterPro"/>
</dbReference>
<name>A0A921RM57_SORBI</name>
<comment type="caution">
    <text evidence="7">The sequence shown here is derived from an EMBL/GenBank/DDBJ whole genome shotgun (WGS) entry which is preliminary data.</text>
</comment>
<evidence type="ECO:0000313" key="7">
    <source>
        <dbReference type="EMBL" id="KAG0542193.1"/>
    </source>
</evidence>
<organism evidence="7 8">
    <name type="scientific">Sorghum bicolor</name>
    <name type="common">Sorghum</name>
    <name type="synonym">Sorghum vulgare</name>
    <dbReference type="NCBI Taxonomy" id="4558"/>
    <lineage>
        <taxon>Eukaryota</taxon>
        <taxon>Viridiplantae</taxon>
        <taxon>Streptophyta</taxon>
        <taxon>Embryophyta</taxon>
        <taxon>Tracheophyta</taxon>
        <taxon>Spermatophyta</taxon>
        <taxon>Magnoliopsida</taxon>
        <taxon>Liliopsida</taxon>
        <taxon>Poales</taxon>
        <taxon>Poaceae</taxon>
        <taxon>PACMAD clade</taxon>
        <taxon>Panicoideae</taxon>
        <taxon>Andropogonodae</taxon>
        <taxon>Andropogoneae</taxon>
        <taxon>Sorghinae</taxon>
        <taxon>Sorghum</taxon>
    </lineage>
</organism>
<dbReference type="FunFam" id="1.10.10.10:FF:000213">
    <property type="entry name" value="Coniferyl alcohol 9-O-methyltransferase"/>
    <property type="match status" value="1"/>
</dbReference>
<dbReference type="Gene3D" id="1.10.10.10">
    <property type="entry name" value="Winged helix-like DNA-binding domain superfamily/Winged helix DNA-binding domain"/>
    <property type="match status" value="1"/>
</dbReference>
<dbReference type="InterPro" id="IPR029063">
    <property type="entry name" value="SAM-dependent_MTases_sf"/>
</dbReference>
<sequence length="374" mass="40611">MASSSSDELLQAEAQLWCHTFGYLKSTALQCAIKFGIPNAIDRCGGASSLSELHAALPVTASKRACLSRLMRFLAASGIFREQAAAGKEAAAAGAGSCYSLTPVSRLLVIPDGGNDDDRNGHTCLSQLILFTNSPFHLKSSQCLAEWLQKEEEEDGAIKAETPLAMAQGGSLYSVAGTDVEYGRFINEAMASDSRFVAEIVVHECREVFTGVTSLMDVGGGDGTMAAAIAKAFPQIRCSVLELPHVVDAAPADCGVQFIAGDMMEFIPPADVLLLKWILHNWNDEDCVRILKRCKEVVSTREPKGKVVIIEVVVGSQSKQMLEAQFVSDLCMMLLTTGEERDRDKWQRIFQDAGFTQYKISPVLGFRSLIELYP</sequence>
<dbReference type="EMBL" id="CM027681">
    <property type="protein sequence ID" value="KAG0542193.1"/>
    <property type="molecule type" value="Genomic_DNA"/>
</dbReference>
<evidence type="ECO:0000313" key="8">
    <source>
        <dbReference type="Proteomes" id="UP000807115"/>
    </source>
</evidence>
<evidence type="ECO:0000256" key="1">
    <source>
        <dbReference type="ARBA" id="ARBA00022603"/>
    </source>
</evidence>
<dbReference type="SUPFAM" id="SSF46785">
    <property type="entry name" value="Winged helix' DNA-binding domain"/>
    <property type="match status" value="1"/>
</dbReference>
<keyword evidence="2" id="KW-0808">Transferase</keyword>
<evidence type="ECO:0000259" key="5">
    <source>
        <dbReference type="Pfam" id="PF00891"/>
    </source>
</evidence>
<dbReference type="GO" id="GO:0032259">
    <property type="term" value="P:methylation"/>
    <property type="evidence" value="ECO:0007669"/>
    <property type="project" value="UniProtKB-KW"/>
</dbReference>
<evidence type="ECO:0000256" key="2">
    <source>
        <dbReference type="ARBA" id="ARBA00022679"/>
    </source>
</evidence>
<dbReference type="CDD" id="cd02440">
    <property type="entry name" value="AdoMet_MTases"/>
    <property type="match status" value="1"/>
</dbReference>
<keyword evidence="1" id="KW-0489">Methyltransferase</keyword>
<dbReference type="GO" id="GO:0008757">
    <property type="term" value="F:S-adenosylmethionine-dependent methyltransferase activity"/>
    <property type="evidence" value="ECO:0007669"/>
    <property type="project" value="UniProtKB-ARBA"/>
</dbReference>
<dbReference type="SUPFAM" id="SSF53335">
    <property type="entry name" value="S-adenosyl-L-methionine-dependent methyltransferases"/>
    <property type="match status" value="1"/>
</dbReference>
<proteinExistence type="predicted"/>
<feature type="domain" description="O-methyltransferase C-terminal" evidence="5">
    <location>
        <begin position="144"/>
        <end position="355"/>
    </location>
</feature>
<dbReference type="GO" id="GO:0046983">
    <property type="term" value="F:protein dimerization activity"/>
    <property type="evidence" value="ECO:0007669"/>
    <property type="project" value="InterPro"/>
</dbReference>
<dbReference type="Pfam" id="PF00891">
    <property type="entry name" value="Methyltransf_2"/>
    <property type="match status" value="1"/>
</dbReference>
<accession>A0A921RM57</accession>
<feature type="active site" description="Proton acceptor" evidence="4">
    <location>
        <position position="280"/>
    </location>
</feature>
<dbReference type="PROSITE" id="PS51683">
    <property type="entry name" value="SAM_OMT_II"/>
    <property type="match status" value="1"/>
</dbReference>
<protein>
    <recommendedName>
        <fullName evidence="9">O-methyltransferase domain-containing protein</fullName>
    </recommendedName>
</protein>
<dbReference type="Gene3D" id="3.40.50.150">
    <property type="entry name" value="Vaccinia Virus protein VP39"/>
    <property type="match status" value="1"/>
</dbReference>
<reference evidence="7" key="2">
    <citation type="submission" date="2020-10" db="EMBL/GenBank/DDBJ databases">
        <authorList>
            <person name="Cooper E.A."/>
            <person name="Brenton Z.W."/>
            <person name="Flinn B.S."/>
            <person name="Jenkins J."/>
            <person name="Shu S."/>
            <person name="Flowers D."/>
            <person name="Luo F."/>
            <person name="Wang Y."/>
            <person name="Xia P."/>
            <person name="Barry K."/>
            <person name="Daum C."/>
            <person name="Lipzen A."/>
            <person name="Yoshinaga Y."/>
            <person name="Schmutz J."/>
            <person name="Saski C."/>
            <person name="Vermerris W."/>
            <person name="Kresovich S."/>
        </authorList>
    </citation>
    <scope>NUCLEOTIDE SEQUENCE</scope>
</reference>
<reference evidence="7" key="1">
    <citation type="journal article" date="2019" name="BMC Genomics">
        <title>A new reference genome for Sorghum bicolor reveals high levels of sequence similarity between sweet and grain genotypes: implications for the genetics of sugar metabolism.</title>
        <authorList>
            <person name="Cooper E.A."/>
            <person name="Brenton Z.W."/>
            <person name="Flinn B.S."/>
            <person name="Jenkins J."/>
            <person name="Shu S."/>
            <person name="Flowers D."/>
            <person name="Luo F."/>
            <person name="Wang Y."/>
            <person name="Xia P."/>
            <person name="Barry K."/>
            <person name="Daum C."/>
            <person name="Lipzen A."/>
            <person name="Yoshinaga Y."/>
            <person name="Schmutz J."/>
            <person name="Saski C."/>
            <person name="Vermerris W."/>
            <person name="Kresovich S."/>
        </authorList>
    </citation>
    <scope>NUCLEOTIDE SEQUENCE</scope>
</reference>
<evidence type="ECO:0000259" key="6">
    <source>
        <dbReference type="Pfam" id="PF08100"/>
    </source>
</evidence>
<keyword evidence="3" id="KW-0949">S-adenosyl-L-methionine</keyword>
<dbReference type="PIRSF" id="PIRSF005739">
    <property type="entry name" value="O-mtase"/>
    <property type="match status" value="1"/>
</dbReference>
<dbReference type="FunFam" id="3.40.50.150:FF:000057">
    <property type="entry name" value="O-methyltransferase ZRP4"/>
    <property type="match status" value="1"/>
</dbReference>
<dbReference type="PANTHER" id="PTHR11746">
    <property type="entry name" value="O-METHYLTRANSFERASE"/>
    <property type="match status" value="1"/>
</dbReference>
<dbReference type="AlphaFoldDB" id="A0A921RM57"/>
<dbReference type="InterPro" id="IPR001077">
    <property type="entry name" value="COMT_C"/>
</dbReference>
<dbReference type="InterPro" id="IPR036388">
    <property type="entry name" value="WH-like_DNA-bd_sf"/>
</dbReference>
<evidence type="ECO:0000256" key="4">
    <source>
        <dbReference type="PIRSR" id="PIRSR005739-1"/>
    </source>
</evidence>
<dbReference type="Proteomes" id="UP000807115">
    <property type="component" value="Chromosome 2"/>
</dbReference>
<dbReference type="InterPro" id="IPR012967">
    <property type="entry name" value="COMT_dimerisation"/>
</dbReference>
<feature type="domain" description="O-methyltransferase dimerisation" evidence="6">
    <location>
        <begin position="17"/>
        <end position="109"/>
    </location>
</feature>
<evidence type="ECO:0000256" key="3">
    <source>
        <dbReference type="ARBA" id="ARBA00022691"/>
    </source>
</evidence>
<dbReference type="InterPro" id="IPR036390">
    <property type="entry name" value="WH_DNA-bd_sf"/>
</dbReference>
<dbReference type="Pfam" id="PF08100">
    <property type="entry name" value="Dimerisation"/>
    <property type="match status" value="1"/>
</dbReference>